<proteinExistence type="predicted"/>
<evidence type="ECO:0000256" key="1">
    <source>
        <dbReference type="SAM" id="Coils"/>
    </source>
</evidence>
<protein>
    <recommendedName>
        <fullName evidence="2">C-type lectin domain-containing protein</fullName>
    </recommendedName>
</protein>
<evidence type="ECO:0000313" key="3">
    <source>
        <dbReference type="EMBL" id="CAG7835345.1"/>
    </source>
</evidence>
<organism evidence="3 4">
    <name type="scientific">Allacma fusca</name>
    <dbReference type="NCBI Taxonomy" id="39272"/>
    <lineage>
        <taxon>Eukaryota</taxon>
        <taxon>Metazoa</taxon>
        <taxon>Ecdysozoa</taxon>
        <taxon>Arthropoda</taxon>
        <taxon>Hexapoda</taxon>
        <taxon>Collembola</taxon>
        <taxon>Symphypleona</taxon>
        <taxon>Sminthuridae</taxon>
        <taxon>Allacma</taxon>
    </lineage>
</organism>
<dbReference type="CDD" id="cd00037">
    <property type="entry name" value="CLECT"/>
    <property type="match status" value="1"/>
</dbReference>
<feature type="domain" description="C-type lectin" evidence="2">
    <location>
        <begin position="1"/>
        <end position="56"/>
    </location>
</feature>
<evidence type="ECO:0000313" key="4">
    <source>
        <dbReference type="Proteomes" id="UP000708208"/>
    </source>
</evidence>
<comment type="caution">
    <text evidence="3">The sequence shown here is derived from an EMBL/GenBank/DDBJ whole genome shotgun (WGS) entry which is preliminary data.</text>
</comment>
<dbReference type="Proteomes" id="UP000708208">
    <property type="component" value="Unassembled WGS sequence"/>
</dbReference>
<dbReference type="InterPro" id="IPR001304">
    <property type="entry name" value="C-type_lectin-like"/>
</dbReference>
<name>A0A8J2LKS9_9HEXA</name>
<dbReference type="Pfam" id="PF00059">
    <property type="entry name" value="Lectin_C"/>
    <property type="match status" value="1"/>
</dbReference>
<evidence type="ECO:0000259" key="2">
    <source>
        <dbReference type="PROSITE" id="PS50041"/>
    </source>
</evidence>
<accession>A0A8J2LKS9</accession>
<keyword evidence="4" id="KW-1185">Reference proteome</keyword>
<keyword evidence="1" id="KW-0175">Coiled coil</keyword>
<dbReference type="AlphaFoldDB" id="A0A8J2LKS9"/>
<gene>
    <name evidence="3" type="ORF">AFUS01_LOCUS44728</name>
</gene>
<sequence length="355" mass="39634">MNGEFYWEDKSEFKYTFWSAESDLKNGCAGISSGPANPKGNWHTESCTNVNSVVCQKRQSWSSVKLQTLLMEMTDEMTAAKREIQETKSKLAFVQQELETTKLELEEAKDNLLKSTHQISDLHEKHNSTGSLLQDFLTTEMDSLKHDIGIFKKQVIDVKNSSDGLTRQMVTVAGKIVQVETNMEIMKTENSKSNTSLSAFKNRVISLETETAMAKSLSRIEILGMKTDIEKNKLPPVGFIYIQYYGQPAPSTLWPRASWSDVSSTYAGYFFRAAGGGANTFGQTQSEFAPRITSVYFSNKDTHRHSTSISLNLGSTSDPITSGGWDGGWTGLKFYTTSGEVRPKNQAVLIFKRIS</sequence>
<dbReference type="PROSITE" id="PS50041">
    <property type="entry name" value="C_TYPE_LECTIN_2"/>
    <property type="match status" value="1"/>
</dbReference>
<dbReference type="EMBL" id="CAJVCH010570602">
    <property type="protein sequence ID" value="CAG7835345.1"/>
    <property type="molecule type" value="Genomic_DNA"/>
</dbReference>
<dbReference type="OrthoDB" id="6503162at2759"/>
<reference evidence="3" key="1">
    <citation type="submission" date="2021-06" db="EMBL/GenBank/DDBJ databases">
        <authorList>
            <person name="Hodson N. C."/>
            <person name="Mongue J. A."/>
            <person name="Jaron S. K."/>
        </authorList>
    </citation>
    <scope>NUCLEOTIDE SEQUENCE</scope>
</reference>
<feature type="coiled-coil region" evidence="1">
    <location>
        <begin position="70"/>
        <end position="125"/>
    </location>
</feature>